<evidence type="ECO:0000313" key="1">
    <source>
        <dbReference type="EMBL" id="KAJ8484123.1"/>
    </source>
</evidence>
<keyword evidence="2" id="KW-1185">Reference proteome</keyword>
<name>A0AAV8QVD7_ENSVE</name>
<comment type="caution">
    <text evidence="1">The sequence shown here is derived from an EMBL/GenBank/DDBJ whole genome shotgun (WGS) entry which is preliminary data.</text>
</comment>
<evidence type="ECO:0000313" key="2">
    <source>
        <dbReference type="Proteomes" id="UP001222027"/>
    </source>
</evidence>
<protein>
    <submittedName>
        <fullName evidence="1">Uncharacterized protein</fullName>
    </submittedName>
</protein>
<accession>A0AAV8QVD7</accession>
<dbReference type="Proteomes" id="UP001222027">
    <property type="component" value="Unassembled WGS sequence"/>
</dbReference>
<proteinExistence type="predicted"/>
<gene>
    <name evidence="1" type="ORF">OPV22_016608</name>
</gene>
<sequence>MAMHRATKETPFSDNHAEWVLRAYQTEGTTTLQLSSASVVIKLNYTVMLFLDGRFMEEPPRPYHTFLFTLDEFLHHDSRSRMISTVLLCVDAYDYEICFA</sequence>
<dbReference type="EMBL" id="JAQQAF010000005">
    <property type="protein sequence ID" value="KAJ8484123.1"/>
    <property type="molecule type" value="Genomic_DNA"/>
</dbReference>
<organism evidence="1 2">
    <name type="scientific">Ensete ventricosum</name>
    <name type="common">Abyssinian banana</name>
    <name type="synonym">Musa ensete</name>
    <dbReference type="NCBI Taxonomy" id="4639"/>
    <lineage>
        <taxon>Eukaryota</taxon>
        <taxon>Viridiplantae</taxon>
        <taxon>Streptophyta</taxon>
        <taxon>Embryophyta</taxon>
        <taxon>Tracheophyta</taxon>
        <taxon>Spermatophyta</taxon>
        <taxon>Magnoliopsida</taxon>
        <taxon>Liliopsida</taxon>
        <taxon>Zingiberales</taxon>
        <taxon>Musaceae</taxon>
        <taxon>Ensete</taxon>
    </lineage>
</organism>
<dbReference type="AlphaFoldDB" id="A0AAV8QVD7"/>
<reference evidence="1 2" key="1">
    <citation type="submission" date="2022-12" db="EMBL/GenBank/DDBJ databases">
        <title>Chromosome-scale assembly of the Ensete ventricosum genome.</title>
        <authorList>
            <person name="Dussert Y."/>
            <person name="Stocks J."/>
            <person name="Wendawek A."/>
            <person name="Woldeyes F."/>
            <person name="Nichols R.A."/>
            <person name="Borrell J.S."/>
        </authorList>
    </citation>
    <scope>NUCLEOTIDE SEQUENCE [LARGE SCALE GENOMIC DNA]</scope>
    <source>
        <strain evidence="2">cv. Maze</strain>
        <tissue evidence="1">Seeds</tissue>
    </source>
</reference>